<organism evidence="1 2">
    <name type="scientific">Ancylostoma ceylanicum</name>
    <dbReference type="NCBI Taxonomy" id="53326"/>
    <lineage>
        <taxon>Eukaryota</taxon>
        <taxon>Metazoa</taxon>
        <taxon>Ecdysozoa</taxon>
        <taxon>Nematoda</taxon>
        <taxon>Chromadorea</taxon>
        <taxon>Rhabditida</taxon>
        <taxon>Rhabditina</taxon>
        <taxon>Rhabditomorpha</taxon>
        <taxon>Strongyloidea</taxon>
        <taxon>Ancylostomatidae</taxon>
        <taxon>Ancylostomatinae</taxon>
        <taxon>Ancylostoma</taxon>
    </lineage>
</organism>
<evidence type="ECO:0000313" key="2">
    <source>
        <dbReference type="Proteomes" id="UP000024635"/>
    </source>
</evidence>
<comment type="caution">
    <text evidence="1">The sequence shown here is derived from an EMBL/GenBank/DDBJ whole genome shotgun (WGS) entry which is preliminary data.</text>
</comment>
<name>A0A016UQW2_9BILA</name>
<protein>
    <submittedName>
        <fullName evidence="1">Uncharacterized protein</fullName>
    </submittedName>
</protein>
<dbReference type="Proteomes" id="UP000024635">
    <property type="component" value="Unassembled WGS sequence"/>
</dbReference>
<reference evidence="2" key="1">
    <citation type="journal article" date="2015" name="Nat. Genet.">
        <title>The genome and transcriptome of the zoonotic hookworm Ancylostoma ceylanicum identify infection-specific gene families.</title>
        <authorList>
            <person name="Schwarz E.M."/>
            <person name="Hu Y."/>
            <person name="Antoshechkin I."/>
            <person name="Miller M.M."/>
            <person name="Sternberg P.W."/>
            <person name="Aroian R.V."/>
        </authorList>
    </citation>
    <scope>NUCLEOTIDE SEQUENCE</scope>
    <source>
        <strain evidence="2">HY135</strain>
    </source>
</reference>
<dbReference type="AlphaFoldDB" id="A0A016UQW2"/>
<dbReference type="EMBL" id="JARK01001368">
    <property type="protein sequence ID" value="EYC16893.1"/>
    <property type="molecule type" value="Genomic_DNA"/>
</dbReference>
<sequence>MCSGRDEELEAASELCQKFEGRRAHWTLQFVYGLLCPAQKDPAGLHKWRLRRSFSAWVVVLYEVLHRVIVLHF</sequence>
<keyword evidence="2" id="KW-1185">Reference proteome</keyword>
<evidence type="ECO:0000313" key="1">
    <source>
        <dbReference type="EMBL" id="EYC16893.1"/>
    </source>
</evidence>
<gene>
    <name evidence="1" type="primary">Acey_s0032.g2552</name>
    <name evidence="1" type="ORF">Y032_0032g2552</name>
</gene>
<accession>A0A016UQW2</accession>
<proteinExistence type="predicted"/>